<keyword evidence="4" id="KW-0547">Nucleotide-binding</keyword>
<dbReference type="InterPro" id="IPR006068">
    <property type="entry name" value="ATPase_P-typ_cation-transptr_C"/>
</dbReference>
<evidence type="ECO:0000256" key="1">
    <source>
        <dbReference type="ARBA" id="ARBA00004141"/>
    </source>
</evidence>
<evidence type="ECO:0000313" key="11">
    <source>
        <dbReference type="EMBL" id="CUN47939.1"/>
    </source>
</evidence>
<dbReference type="SUPFAM" id="SSF81665">
    <property type="entry name" value="Calcium ATPase, transmembrane domain M"/>
    <property type="match status" value="1"/>
</dbReference>
<dbReference type="Gene3D" id="1.20.1110.10">
    <property type="entry name" value="Calcium-transporting ATPase, transmembrane domain"/>
    <property type="match status" value="2"/>
</dbReference>
<proteinExistence type="inferred from homology"/>
<evidence type="ECO:0000256" key="2">
    <source>
        <dbReference type="ARBA" id="ARBA00005675"/>
    </source>
</evidence>
<dbReference type="InterPro" id="IPR023298">
    <property type="entry name" value="ATPase_P-typ_TM_dom_sf"/>
</dbReference>
<evidence type="ECO:0000259" key="10">
    <source>
        <dbReference type="SMART" id="SM00831"/>
    </source>
</evidence>
<evidence type="ECO:0000256" key="9">
    <source>
        <dbReference type="SAM" id="Phobius"/>
    </source>
</evidence>
<protein>
    <submittedName>
        <fullName evidence="12">Cation-translocating P-type ATPase</fullName>
    </submittedName>
    <submittedName>
        <fullName evidence="11">P-type HAD superfamily ATPase</fullName>
        <ecNumber evidence="11">3.6.3.8</ecNumber>
    </submittedName>
</protein>
<keyword evidence="8 9" id="KW-0472">Membrane</keyword>
<dbReference type="InterPro" id="IPR023214">
    <property type="entry name" value="HAD_sf"/>
</dbReference>
<dbReference type="PANTHER" id="PTHR42861">
    <property type="entry name" value="CALCIUM-TRANSPORTING ATPASE"/>
    <property type="match status" value="1"/>
</dbReference>
<dbReference type="GO" id="GO:0005524">
    <property type="term" value="F:ATP binding"/>
    <property type="evidence" value="ECO:0007669"/>
    <property type="project" value="UniProtKB-KW"/>
</dbReference>
<evidence type="ECO:0000313" key="13">
    <source>
        <dbReference type="Proteomes" id="UP000095651"/>
    </source>
</evidence>
<dbReference type="GO" id="GO:0016020">
    <property type="term" value="C:membrane"/>
    <property type="evidence" value="ECO:0007669"/>
    <property type="project" value="UniProtKB-SubCell"/>
</dbReference>
<feature type="transmembrane region" description="Helical" evidence="9">
    <location>
        <begin position="236"/>
        <end position="257"/>
    </location>
</feature>
<dbReference type="GO" id="GO:0016887">
    <property type="term" value="F:ATP hydrolysis activity"/>
    <property type="evidence" value="ECO:0007669"/>
    <property type="project" value="InterPro"/>
</dbReference>
<dbReference type="Gene3D" id="3.40.50.1000">
    <property type="entry name" value="HAD superfamily/HAD-like"/>
    <property type="match status" value="2"/>
</dbReference>
<dbReference type="EMBL" id="QSSQ01000001">
    <property type="protein sequence ID" value="RGM08473.1"/>
    <property type="molecule type" value="Genomic_DNA"/>
</dbReference>
<comment type="similarity">
    <text evidence="2">Belongs to the cation transport ATPase (P-type) (TC 3.A.3) family. Type IIA subfamily.</text>
</comment>
<evidence type="ECO:0000313" key="12">
    <source>
        <dbReference type="EMBL" id="RGM08473.1"/>
    </source>
</evidence>
<dbReference type="SUPFAM" id="SSF81653">
    <property type="entry name" value="Calcium ATPase, transduction domain A"/>
    <property type="match status" value="1"/>
</dbReference>
<accession>A0A173X827</accession>
<dbReference type="SFLD" id="SFLDG00002">
    <property type="entry name" value="C1.7:_P-type_atpase_like"/>
    <property type="match status" value="1"/>
</dbReference>
<dbReference type="EMBL" id="CYZE01000001">
    <property type="protein sequence ID" value="CUN47939.1"/>
    <property type="molecule type" value="Genomic_DNA"/>
</dbReference>
<dbReference type="InterPro" id="IPR004014">
    <property type="entry name" value="ATPase_P-typ_cation-transptr_N"/>
</dbReference>
<dbReference type="PRINTS" id="PR00120">
    <property type="entry name" value="HATPASE"/>
</dbReference>
<feature type="transmembrane region" description="Helical" evidence="9">
    <location>
        <begin position="670"/>
        <end position="691"/>
    </location>
</feature>
<feature type="transmembrane region" description="Helical" evidence="9">
    <location>
        <begin position="277"/>
        <end position="300"/>
    </location>
</feature>
<keyword evidence="3 9" id="KW-0812">Transmembrane</keyword>
<dbReference type="PROSITE" id="PS00154">
    <property type="entry name" value="ATPASE_E1_E2"/>
    <property type="match status" value="1"/>
</dbReference>
<dbReference type="Pfam" id="PF00689">
    <property type="entry name" value="Cation_ATPase_C"/>
    <property type="match status" value="1"/>
</dbReference>
<dbReference type="SFLD" id="SFLDF00027">
    <property type="entry name" value="p-type_atpase"/>
    <property type="match status" value="1"/>
</dbReference>
<evidence type="ECO:0000256" key="7">
    <source>
        <dbReference type="ARBA" id="ARBA00022989"/>
    </source>
</evidence>
<dbReference type="InterPro" id="IPR023299">
    <property type="entry name" value="ATPase_P-typ_cyto_dom_N"/>
</dbReference>
<evidence type="ECO:0000256" key="8">
    <source>
        <dbReference type="ARBA" id="ARBA00023136"/>
    </source>
</evidence>
<sequence>METWNNGMPEGLTTAGAQKLLEKYGRNELTPQKKESFFKKALHVMAEPMFLLLMIASVIYFILGEPRDGAVMLLFVTCMITIDVAQEWKTDRTLRALRDLSAPRVTVIRDGIRQEIASAELVPGDIMALCEGIKIPADGSIVSCSDFCVDESTLTGEPVRVWKHARSSEPDPSPEPESSEGYWKHDFCYAGTLAVQGNAYVLVEKTGAATEYGKAGSHVLEAEKVMTPLQKQTKSLVTVCAGIAALLFLLVSAFTYINLTGYPFQERLIKSILSGVTLAMAMIPEEFPVVLTVFLSMGAWRLAKKHSLVRHLPSVETLGAVSVLCVDKTGTITKNHMEVKTLWPGAAKDSGLVFLMGLACETDAYDPMEKAMLEYCEKSGVTKENLFRGTLIKEYAFTNESRRMGHVWELDGERLVAAKGSPEAILELCSLSENERKAVEEKVAELSGEGLRVIAMASAALPPDENIPDSLAGCSLLFSGLAGLYDPPREGIREDIALCRRAGIRIVMITGDSSLTAAAIAAQTGIDWESGSVTGEMLDRMTEEELLQAVKSVSIFARVIPEHKMRIVKALKDSGEIVAMTGDGVNDAPALKYADIGIAMGKRGSEVSREAADLILMDDNFHTIVETVRDGRRIYDNIRKAVGYIFTIHIPIALASLSASMLGIAPSALMFLPVHIVLMELMIDPTCSVILERQPAESCVMCRPPRKRSEKLLRLSSLTKSIVQGLVLFGTSFGSYYLTLCQGESAPQARSMGLSIVILGNLFLVLVNASECDNAWCSAKKLARDRVMRLAAFMTLLLLGVSLYSPIHSFLKLAPLSLLQFFTALCIAAVSVLWYEPVKAVRNRKCKET</sequence>
<dbReference type="SMART" id="SM00831">
    <property type="entry name" value="Cation_ATPase_N"/>
    <property type="match status" value="1"/>
</dbReference>
<dbReference type="InterPro" id="IPR001757">
    <property type="entry name" value="P_typ_ATPase"/>
</dbReference>
<evidence type="ECO:0000256" key="4">
    <source>
        <dbReference type="ARBA" id="ARBA00022741"/>
    </source>
</evidence>
<dbReference type="InterPro" id="IPR059000">
    <property type="entry name" value="ATPase_P-type_domA"/>
</dbReference>
<keyword evidence="5" id="KW-0067">ATP-binding</keyword>
<feature type="transmembrane region" description="Helical" evidence="9">
    <location>
        <begin position="41"/>
        <end position="63"/>
    </location>
</feature>
<evidence type="ECO:0000313" key="14">
    <source>
        <dbReference type="Proteomes" id="UP000261257"/>
    </source>
</evidence>
<reference evidence="11 13" key="1">
    <citation type="submission" date="2015-09" db="EMBL/GenBank/DDBJ databases">
        <authorList>
            <consortium name="Pathogen Informatics"/>
        </authorList>
    </citation>
    <scope>NUCLEOTIDE SEQUENCE [LARGE SCALE GENOMIC DNA]</scope>
    <source>
        <strain evidence="11 13">2789STDY5608850</strain>
    </source>
</reference>
<keyword evidence="6" id="KW-1278">Translocase</keyword>
<dbReference type="NCBIfam" id="TIGR01494">
    <property type="entry name" value="ATPase_P-type"/>
    <property type="match status" value="2"/>
</dbReference>
<reference evidence="12 14" key="2">
    <citation type="submission" date="2018-08" db="EMBL/GenBank/DDBJ databases">
        <title>A genome reference for cultivated species of the human gut microbiota.</title>
        <authorList>
            <person name="Zou Y."/>
            <person name="Xue W."/>
            <person name="Luo G."/>
        </authorList>
    </citation>
    <scope>NUCLEOTIDE SEQUENCE [LARGE SCALE GENOMIC DNA]</scope>
    <source>
        <strain evidence="12 14">TF05-11AC</strain>
    </source>
</reference>
<dbReference type="PRINTS" id="PR00119">
    <property type="entry name" value="CATATPASE"/>
</dbReference>
<dbReference type="Pfam" id="PF00122">
    <property type="entry name" value="E1-E2_ATPase"/>
    <property type="match status" value="1"/>
</dbReference>
<feature type="transmembrane region" description="Helical" evidence="9">
    <location>
        <begin position="712"/>
        <end position="737"/>
    </location>
</feature>
<organism evidence="11 13">
    <name type="scientific">Hungatella hathewayi</name>
    <dbReference type="NCBI Taxonomy" id="154046"/>
    <lineage>
        <taxon>Bacteria</taxon>
        <taxon>Bacillati</taxon>
        <taxon>Bacillota</taxon>
        <taxon>Clostridia</taxon>
        <taxon>Lachnospirales</taxon>
        <taxon>Lachnospiraceae</taxon>
        <taxon>Hungatella</taxon>
    </lineage>
</organism>
<dbReference type="Pfam" id="PF00690">
    <property type="entry name" value="Cation_ATPase_N"/>
    <property type="match status" value="1"/>
</dbReference>
<dbReference type="InterPro" id="IPR036412">
    <property type="entry name" value="HAD-like_sf"/>
</dbReference>
<dbReference type="Proteomes" id="UP000261257">
    <property type="component" value="Unassembled WGS sequence"/>
</dbReference>
<dbReference type="InterPro" id="IPR008250">
    <property type="entry name" value="ATPase_P-typ_transduc_dom_A_sf"/>
</dbReference>
<comment type="subcellular location">
    <subcellularLocation>
        <location evidence="1">Membrane</location>
        <topology evidence="1">Multi-pass membrane protein</topology>
    </subcellularLocation>
</comment>
<dbReference type="InterPro" id="IPR018303">
    <property type="entry name" value="ATPase_P-typ_P_site"/>
</dbReference>
<dbReference type="SUPFAM" id="SSF56784">
    <property type="entry name" value="HAD-like"/>
    <property type="match status" value="1"/>
</dbReference>
<dbReference type="Gene3D" id="2.70.150.10">
    <property type="entry name" value="Calcium-transporting ATPase, cytoplasmic transduction domain A"/>
    <property type="match status" value="1"/>
</dbReference>
<dbReference type="EC" id="3.6.3.8" evidence="11"/>
<dbReference type="AlphaFoldDB" id="A0A173X827"/>
<name>A0A173X827_9FIRM</name>
<feature type="transmembrane region" description="Helical" evidence="9">
    <location>
        <begin position="69"/>
        <end position="85"/>
    </location>
</feature>
<evidence type="ECO:0000256" key="3">
    <source>
        <dbReference type="ARBA" id="ARBA00022692"/>
    </source>
</evidence>
<gene>
    <name evidence="12" type="ORF">DXC39_00435</name>
    <name evidence="11" type="ORF">ERS852407_00320</name>
</gene>
<keyword evidence="11" id="KW-0378">Hydrolase</keyword>
<dbReference type="Gene3D" id="3.40.1110.10">
    <property type="entry name" value="Calcium-transporting ATPase, cytoplasmic domain N"/>
    <property type="match status" value="2"/>
</dbReference>
<dbReference type="FunFam" id="3.40.50.1000:FF:000028">
    <property type="entry name" value="Calcium-transporting P-type ATPase, putative"/>
    <property type="match status" value="1"/>
</dbReference>
<feature type="domain" description="Cation-transporting P-type ATPase N-terminal" evidence="10">
    <location>
        <begin position="3"/>
        <end position="65"/>
    </location>
</feature>
<dbReference type="RefSeq" id="WP_055652732.1">
    <property type="nucleotide sequence ID" value="NZ_CABIXC010000001.1"/>
</dbReference>
<dbReference type="Proteomes" id="UP000095651">
    <property type="component" value="Unassembled WGS sequence"/>
</dbReference>
<feature type="transmembrane region" description="Helical" evidence="9">
    <location>
        <begin position="790"/>
        <end position="807"/>
    </location>
</feature>
<feature type="transmembrane region" description="Helical" evidence="9">
    <location>
        <begin position="641"/>
        <end position="664"/>
    </location>
</feature>
<dbReference type="Pfam" id="PF00702">
    <property type="entry name" value="Hydrolase"/>
    <property type="match status" value="1"/>
</dbReference>
<evidence type="ECO:0000256" key="5">
    <source>
        <dbReference type="ARBA" id="ARBA00022840"/>
    </source>
</evidence>
<dbReference type="SFLD" id="SFLDS00003">
    <property type="entry name" value="Haloacid_Dehalogenase"/>
    <property type="match status" value="1"/>
</dbReference>
<feature type="transmembrane region" description="Helical" evidence="9">
    <location>
        <begin position="813"/>
        <end position="835"/>
    </location>
</feature>
<evidence type="ECO:0000256" key="6">
    <source>
        <dbReference type="ARBA" id="ARBA00022967"/>
    </source>
</evidence>
<keyword evidence="7 9" id="KW-1133">Transmembrane helix</keyword>
<feature type="transmembrane region" description="Helical" evidence="9">
    <location>
        <begin position="749"/>
        <end position="769"/>
    </location>
</feature>
<dbReference type="InterPro" id="IPR044492">
    <property type="entry name" value="P_typ_ATPase_HD_dom"/>
</dbReference>